<comment type="caution">
    <text evidence="1">The sequence shown here is derived from an EMBL/GenBank/DDBJ whole genome shotgun (WGS) entry which is preliminary data.</text>
</comment>
<protein>
    <submittedName>
        <fullName evidence="1">Ring-cleaving dioxygenase</fullName>
    </submittedName>
</protein>
<proteinExistence type="predicted"/>
<keyword evidence="1" id="KW-0560">Oxidoreductase</keyword>
<sequence>MQISELTLFTTHLAEQRHFYTKVLALPLVVADEEKFTVRIGVSSLTFIAEKSTNPAHFAINISSYKIREALSWMQQRTEILLCEGEQIADFSNWNAEALYFYDVDGNIVEFIARKGLDIKNTHPFSSTDLLSISEIGIVSSDNKAIYDELNAMRPIPIYDGNFERFCVLGNDEGLFILVNNTKKKWFPTQEEALVADFHIKGDYNFAFLNGKIVPEKE</sequence>
<gene>
    <name evidence="1" type="ORF">H2O64_02960</name>
</gene>
<dbReference type="SUPFAM" id="SSF54593">
    <property type="entry name" value="Glyoxalase/Bleomycin resistance protein/Dihydroxybiphenyl dioxygenase"/>
    <property type="match status" value="1"/>
</dbReference>
<dbReference type="Gene3D" id="3.10.180.10">
    <property type="entry name" value="2,3-Dihydroxybiphenyl 1,2-Dioxygenase, domain 1"/>
    <property type="match status" value="1"/>
</dbReference>
<organism evidence="1 2">
    <name type="scientific">Kordia aestuariivivens</name>
    <dbReference type="NCBI Taxonomy" id="2759037"/>
    <lineage>
        <taxon>Bacteria</taxon>
        <taxon>Pseudomonadati</taxon>
        <taxon>Bacteroidota</taxon>
        <taxon>Flavobacteriia</taxon>
        <taxon>Flavobacteriales</taxon>
        <taxon>Flavobacteriaceae</taxon>
        <taxon>Kordia</taxon>
    </lineage>
</organism>
<dbReference type="GO" id="GO:0051213">
    <property type="term" value="F:dioxygenase activity"/>
    <property type="evidence" value="ECO:0007669"/>
    <property type="project" value="UniProtKB-KW"/>
</dbReference>
<dbReference type="EMBL" id="JACGWS010000001">
    <property type="protein sequence ID" value="MBC8753616.1"/>
    <property type="molecule type" value="Genomic_DNA"/>
</dbReference>
<keyword evidence="2" id="KW-1185">Reference proteome</keyword>
<accession>A0ABR7Q4X0</accession>
<dbReference type="RefSeq" id="WP_187560641.1">
    <property type="nucleotide sequence ID" value="NZ_JACGWS010000001.1"/>
</dbReference>
<evidence type="ECO:0000313" key="1">
    <source>
        <dbReference type="EMBL" id="MBC8753616.1"/>
    </source>
</evidence>
<keyword evidence="1" id="KW-0223">Dioxygenase</keyword>
<dbReference type="Proteomes" id="UP000619238">
    <property type="component" value="Unassembled WGS sequence"/>
</dbReference>
<reference evidence="1 2" key="1">
    <citation type="submission" date="2020-07" db="EMBL/GenBank/DDBJ databases">
        <title>Description of Kordia aestuariivivens sp. nov., isolated from a tidal flat.</title>
        <authorList>
            <person name="Park S."/>
            <person name="Yoon J.-H."/>
        </authorList>
    </citation>
    <scope>NUCLEOTIDE SEQUENCE [LARGE SCALE GENOMIC DNA]</scope>
    <source>
        <strain evidence="1 2">YSTF-M3</strain>
    </source>
</reference>
<dbReference type="InterPro" id="IPR029068">
    <property type="entry name" value="Glyas_Bleomycin-R_OHBP_Dase"/>
</dbReference>
<evidence type="ECO:0000313" key="2">
    <source>
        <dbReference type="Proteomes" id="UP000619238"/>
    </source>
</evidence>
<name>A0ABR7Q4X0_9FLAO</name>